<proteinExistence type="predicted"/>
<dbReference type="PROSITE" id="PS50005">
    <property type="entry name" value="TPR"/>
    <property type="match status" value="3"/>
</dbReference>
<feature type="repeat" description="TPR" evidence="1">
    <location>
        <begin position="366"/>
        <end position="399"/>
    </location>
</feature>
<feature type="domain" description="CHAT" evidence="2">
    <location>
        <begin position="649"/>
        <end position="929"/>
    </location>
</feature>
<dbReference type="PANTHER" id="PTHR10098">
    <property type="entry name" value="RAPSYN-RELATED"/>
    <property type="match status" value="1"/>
</dbReference>
<dbReference type="RefSeq" id="WP_198127722.1">
    <property type="nucleotide sequence ID" value="NZ_JAECZC010000078.1"/>
</dbReference>
<dbReference type="Pfam" id="PF13424">
    <property type="entry name" value="TPR_12"/>
    <property type="match status" value="4"/>
</dbReference>
<dbReference type="Pfam" id="PF13176">
    <property type="entry name" value="TPR_7"/>
    <property type="match status" value="1"/>
</dbReference>
<dbReference type="PANTHER" id="PTHR10098:SF108">
    <property type="entry name" value="TETRATRICOPEPTIDE REPEAT PROTEIN 28"/>
    <property type="match status" value="1"/>
</dbReference>
<dbReference type="Proteomes" id="UP000632766">
    <property type="component" value="Unassembled WGS sequence"/>
</dbReference>
<sequence length="931" mass="102570">MRYRKLCLIALITLILVISQPFAHQLILFPATQVLAQTPADRKAEADRLLQQGIEQYQTSQFEAALQSWQQALVIYREIKDRLGEEQSLGNLGLAYYALGDYIKAIGYEQQSLTIAREIKDHLGEGQSLGNLGIAYYALGDYIKAIGYEQQSLAIAREIKNRQGEGAALGNLGNAYFSLGDYKKAIEYHSSSLAIKREIKDHVGEGKSLGNLGLAYHALGDYKKAIEYHSSSLAIKREIKDHVGEEQSLGNLGITYNAMGEYVKAIECHSLSLAIAREIKDRLGEGIALGNLGIAYFSLGDYAKAIEYQSSKLTIAREIKDRLGEGNALGNLGLAYDGLGDHTKAIEYHSSSLAIAREINYRNVEERSLGNLGLAYYALGDYKKAIEYHSSSLAIAREINDRNGEGRSLGNLGIAYGALKDYTKMIEYEQQSLAIAREINDRNGEAKSLNNLGVAFQKSGNLKEAEKILRAGIEVRKSIRRDLGNNDAYKVSIFEEQARTYRTLQQVLIAQNKTNDALEISEQGRSRALVDLLNSRLSGKNAVPTVEPTLSLLKQIAKQHSSTLVEYSIIPDEFKIQGKQETNESELYIWVIKPTGEVTFRKADLKPLWQKQNTTLAQVVTTTRDSIGVTRSIFKAEVVNPVDDKLQTQSLQKLHQLLIEPIADLLPSEENQRVIFVPQRDLFLVPFPALQDKQGKYLIAKHTILTAPSIQVLDLTRQQRQKVKLAGVSEALVLGNPTMPSVAAKIGEKPEKLQNLPGAKREAQAIAPLLNTTILTGDSATKAAVLARIPKARIIHLATHGIFDDFQGLQSAIALAPTATDNGLLTAEEILQLKLNAELVVLSACNTGRGRITGDGVIGLSRSLITAGAPSVIVSLWSVNDNSTSLLMTEFYQNLQKFDKATALRKAMLTTQKKYQNPLHWAAFTLIGESE</sequence>
<dbReference type="InterPro" id="IPR019734">
    <property type="entry name" value="TPR_rpt"/>
</dbReference>
<keyword evidence="1" id="KW-0802">TPR repeat</keyword>
<comment type="caution">
    <text evidence="3">The sequence shown here is derived from an EMBL/GenBank/DDBJ whole genome shotgun (WGS) entry which is preliminary data.</text>
</comment>
<evidence type="ECO:0000256" key="1">
    <source>
        <dbReference type="PROSITE-ProRule" id="PRU00339"/>
    </source>
</evidence>
<dbReference type="Pfam" id="PF13374">
    <property type="entry name" value="TPR_10"/>
    <property type="match status" value="2"/>
</dbReference>
<evidence type="ECO:0000259" key="2">
    <source>
        <dbReference type="Pfam" id="PF12770"/>
    </source>
</evidence>
<dbReference type="Gene3D" id="1.25.40.10">
    <property type="entry name" value="Tetratricopeptide repeat domain"/>
    <property type="match status" value="3"/>
</dbReference>
<protein>
    <submittedName>
        <fullName evidence="3">Tetratricopeptide repeat protein</fullName>
    </submittedName>
</protein>
<dbReference type="SMART" id="SM00028">
    <property type="entry name" value="TPR"/>
    <property type="match status" value="11"/>
</dbReference>
<reference evidence="3 4" key="1">
    <citation type="journal article" date="2021" name="Int. J. Syst. Evol. Microbiol.">
        <title>Amazonocrinis nigriterrae gen. nov., sp. nov., Atlanticothrix silvestris gen. nov., sp. nov. and Dendronalium phyllosphericum gen. nov., sp. nov., nostocacean cyanobacteria from Brazilian environments.</title>
        <authorList>
            <person name="Alvarenga D.O."/>
            <person name="Andreote A.P.D."/>
            <person name="Branco L.H.Z."/>
            <person name="Delbaje E."/>
            <person name="Cruz R.B."/>
            <person name="Varani A.M."/>
            <person name="Fiore M.F."/>
        </authorList>
    </citation>
    <scope>NUCLEOTIDE SEQUENCE [LARGE SCALE GENOMIC DNA]</scope>
    <source>
        <strain evidence="3 4">CENA67</strain>
    </source>
</reference>
<dbReference type="InterPro" id="IPR011990">
    <property type="entry name" value="TPR-like_helical_dom_sf"/>
</dbReference>
<feature type="repeat" description="TPR" evidence="1">
    <location>
        <begin position="206"/>
        <end position="239"/>
    </location>
</feature>
<evidence type="ECO:0000313" key="4">
    <source>
        <dbReference type="Proteomes" id="UP000632766"/>
    </source>
</evidence>
<dbReference type="EMBL" id="JAECZC010000078">
    <property type="protein sequence ID" value="MBH8565939.1"/>
    <property type="molecule type" value="Genomic_DNA"/>
</dbReference>
<dbReference type="InterPro" id="IPR024983">
    <property type="entry name" value="CHAT_dom"/>
</dbReference>
<gene>
    <name evidence="3" type="ORF">I8748_27865</name>
</gene>
<dbReference type="Pfam" id="PF12770">
    <property type="entry name" value="CHAT"/>
    <property type="match status" value="1"/>
</dbReference>
<dbReference type="AlphaFoldDB" id="A0A8J7L9S8"/>
<accession>A0A8J7L9S8</accession>
<feature type="repeat" description="TPR" evidence="1">
    <location>
        <begin position="166"/>
        <end position="199"/>
    </location>
</feature>
<organism evidence="3 4">
    <name type="scientific">Amazonocrinis nigriterrae CENA67</name>
    <dbReference type="NCBI Taxonomy" id="2794033"/>
    <lineage>
        <taxon>Bacteria</taxon>
        <taxon>Bacillati</taxon>
        <taxon>Cyanobacteriota</taxon>
        <taxon>Cyanophyceae</taxon>
        <taxon>Nostocales</taxon>
        <taxon>Nostocaceae</taxon>
        <taxon>Amazonocrinis</taxon>
        <taxon>Amazonocrinis nigriterrae</taxon>
    </lineage>
</organism>
<name>A0A8J7L9S8_9NOST</name>
<evidence type="ECO:0000313" key="3">
    <source>
        <dbReference type="EMBL" id="MBH8565939.1"/>
    </source>
</evidence>
<keyword evidence="4" id="KW-1185">Reference proteome</keyword>
<dbReference type="SUPFAM" id="SSF48452">
    <property type="entry name" value="TPR-like"/>
    <property type="match status" value="3"/>
</dbReference>